<dbReference type="Proteomes" id="UP000245609">
    <property type="component" value="Unassembled WGS sequence"/>
</dbReference>
<accession>A0A2T9ZK29</accession>
<sequence>MDKSDPSALMSKLLLQRWKMLSAVCPVKGCYNPLLENPENQKTFCANHGYTEDMSLDSSPDSETVSKDEKVNQELISKNEPQQSDTPIFSEFPNNTDRVKRQRVFAQEQIGQLLLTGWTLLDTTCPNKECVGIPLVRNSDHIEKCVACGKNYISESAYLKNKEKFLHTKDESSALSKNTAVPSAPKKASPPTKSNTLKSNPAVEGHAELSIACSDIQKTIIDSVNKKILDLLKMLQESKDTSEINNILDTIQNCISLNKSISKE</sequence>
<reference evidence="2 3" key="1">
    <citation type="journal article" date="2018" name="MBio">
        <title>Comparative Genomics Reveals the Core Gene Toolbox for the Fungus-Insect Symbiosis.</title>
        <authorList>
            <person name="Wang Y."/>
            <person name="Stata M."/>
            <person name="Wang W."/>
            <person name="Stajich J.E."/>
            <person name="White M.M."/>
            <person name="Moncalvo J.M."/>
        </authorList>
    </citation>
    <scope>NUCLEOTIDE SEQUENCE [LARGE SCALE GENOMIC DNA]</scope>
    <source>
        <strain evidence="2 3">SC-DP-2</strain>
    </source>
</reference>
<dbReference type="AlphaFoldDB" id="A0A2T9ZK29"/>
<gene>
    <name evidence="2" type="ORF">BB560_000567</name>
</gene>
<evidence type="ECO:0000313" key="3">
    <source>
        <dbReference type="Proteomes" id="UP000245609"/>
    </source>
</evidence>
<dbReference type="PANTHER" id="PTHR16537:SF1">
    <property type="entry name" value="PROTEIN ZNRD2"/>
    <property type="match status" value="1"/>
</dbReference>
<proteinExistence type="predicted"/>
<dbReference type="OrthoDB" id="28939at2759"/>
<protein>
    <submittedName>
        <fullName evidence="2">Uncharacterized protein</fullName>
    </submittedName>
</protein>
<dbReference type="InterPro" id="IPR051888">
    <property type="entry name" value="UPF0148_domain"/>
</dbReference>
<comment type="caution">
    <text evidence="2">The sequence shown here is derived from an EMBL/GenBank/DDBJ whole genome shotgun (WGS) entry which is preliminary data.</text>
</comment>
<feature type="region of interest" description="Disordered" evidence="1">
    <location>
        <begin position="171"/>
        <end position="200"/>
    </location>
</feature>
<dbReference type="Pfam" id="PF06677">
    <property type="entry name" value="Auto_anti-p27"/>
    <property type="match status" value="2"/>
</dbReference>
<dbReference type="PANTHER" id="PTHR16537">
    <property type="entry name" value="SJOEGREN SYNDROME/SCLERODERMA AUTOANTIGEN 1"/>
    <property type="match status" value="1"/>
</dbReference>
<dbReference type="STRING" id="133381.A0A2T9ZK29"/>
<feature type="compositionally biased region" description="Low complexity" evidence="1">
    <location>
        <begin position="179"/>
        <end position="196"/>
    </location>
</feature>
<evidence type="ECO:0000313" key="2">
    <source>
        <dbReference type="EMBL" id="PVV04912.1"/>
    </source>
</evidence>
<organism evidence="2 3">
    <name type="scientific">Smittium megazygosporum</name>
    <dbReference type="NCBI Taxonomy" id="133381"/>
    <lineage>
        <taxon>Eukaryota</taxon>
        <taxon>Fungi</taxon>
        <taxon>Fungi incertae sedis</taxon>
        <taxon>Zoopagomycota</taxon>
        <taxon>Kickxellomycotina</taxon>
        <taxon>Harpellomycetes</taxon>
        <taxon>Harpellales</taxon>
        <taxon>Legeriomycetaceae</taxon>
        <taxon>Smittium</taxon>
    </lineage>
</organism>
<keyword evidence="3" id="KW-1185">Reference proteome</keyword>
<name>A0A2T9ZK29_9FUNG</name>
<dbReference type="InterPro" id="IPR009563">
    <property type="entry name" value="SSSCA1"/>
</dbReference>
<dbReference type="EMBL" id="MBFS01000064">
    <property type="protein sequence ID" value="PVV04912.1"/>
    <property type="molecule type" value="Genomic_DNA"/>
</dbReference>
<evidence type="ECO:0000256" key="1">
    <source>
        <dbReference type="SAM" id="MobiDB-lite"/>
    </source>
</evidence>